<comment type="caution">
    <text evidence="1">The sequence shown here is derived from an EMBL/GenBank/DDBJ whole genome shotgun (WGS) entry which is preliminary data.</text>
</comment>
<keyword evidence="2" id="KW-1185">Reference proteome</keyword>
<proteinExistence type="predicted"/>
<reference evidence="1 2" key="1">
    <citation type="journal article" date="2021" name="Front. Genet.">
        <title>Chromosome-Level Genome Assembly Reveals Significant Gene Expansion in the Toll and IMD Signaling Pathways of Dendrolimus kikuchii.</title>
        <authorList>
            <person name="Zhou J."/>
            <person name="Wu P."/>
            <person name="Xiong Z."/>
            <person name="Liu N."/>
            <person name="Zhao N."/>
            <person name="Ji M."/>
            <person name="Qiu Y."/>
            <person name="Yang B."/>
        </authorList>
    </citation>
    <scope>NUCLEOTIDE SEQUENCE [LARGE SCALE GENOMIC DNA]</scope>
    <source>
        <strain evidence="1">Ann1</strain>
    </source>
</reference>
<protein>
    <submittedName>
        <fullName evidence="1">Uncharacterized protein</fullName>
    </submittedName>
</protein>
<dbReference type="Proteomes" id="UP000824533">
    <property type="component" value="Linkage Group LG10"/>
</dbReference>
<gene>
    <name evidence="1" type="ORF">K1T71_006217</name>
</gene>
<evidence type="ECO:0000313" key="1">
    <source>
        <dbReference type="EMBL" id="KAJ0178394.1"/>
    </source>
</evidence>
<sequence>MIVKCCTKIGLPNVRNLLDMIESAHQECGHGGRDLTIKGLNKKGLVIKPLLFKEIHARGQVNLIDIQTCPDRDFKYIFNYQDYLTKFMILRPLHTKTAQEVAHIFLDIFCTLGAPSVLQSDNRRKFVNRVVEELKLMWPELSTIHGKPRYSQSQESIEYANQDVQKILFAWMDDNKTNRCSEGLRFCQLQ</sequence>
<evidence type="ECO:0000313" key="2">
    <source>
        <dbReference type="Proteomes" id="UP000824533"/>
    </source>
</evidence>
<dbReference type="EMBL" id="CM034396">
    <property type="protein sequence ID" value="KAJ0178394.1"/>
    <property type="molecule type" value="Genomic_DNA"/>
</dbReference>
<name>A0ACC1D369_9NEOP</name>
<accession>A0ACC1D369</accession>
<organism evidence="1 2">
    <name type="scientific">Dendrolimus kikuchii</name>
    <dbReference type="NCBI Taxonomy" id="765133"/>
    <lineage>
        <taxon>Eukaryota</taxon>
        <taxon>Metazoa</taxon>
        <taxon>Ecdysozoa</taxon>
        <taxon>Arthropoda</taxon>
        <taxon>Hexapoda</taxon>
        <taxon>Insecta</taxon>
        <taxon>Pterygota</taxon>
        <taxon>Neoptera</taxon>
        <taxon>Endopterygota</taxon>
        <taxon>Lepidoptera</taxon>
        <taxon>Glossata</taxon>
        <taxon>Ditrysia</taxon>
        <taxon>Bombycoidea</taxon>
        <taxon>Lasiocampidae</taxon>
        <taxon>Dendrolimus</taxon>
    </lineage>
</organism>